<feature type="compositionally biased region" description="Polar residues" evidence="1">
    <location>
        <begin position="346"/>
        <end position="356"/>
    </location>
</feature>
<accession>A0AAW0YUV6</accession>
<sequence length="463" mass="52629">MVISHQNWGWHSPSSKHIVGLAVFLFFLLFIHTCPSFPRILFPSPEPYSLLTGKSIPPTSLRHPLIIFQHIPSTPNVNSAATEESGEQAESVYEMSERSLRIYAEKRGYGYWKSTGVNEEEEGMDELDGLISHMRGELVKGRKGAKWIFFTSPSSFIINPLIALHHLLPPRPLRNTLLISSSTREMEGTIIFPINHRTFAFLYSLYGVRRAHRLTDFRETLRYAMSVNDVGEGDRGRVIRKGKIVDIPEEWFDLTYLVDQPMWGHKGRPPTPSGNEIKTTTNSTSSSNLNGNIPSSLRPKVRKSMAMASALNRLTTSRARSTSISRSIWSPKSRSRLRPRPESRAQRAQLQPSSLNQDHDPPGSPPLSTPYHHRLPPIQLLIHLNSSMSLTESQKLQSLPEKAYEEASKVEEDEWIVYGREMDGLDIWSESENERERNGINLRDSVGRWWADLGAVDVDERQE</sequence>
<dbReference type="EMBL" id="JBCAWK010000011">
    <property type="protein sequence ID" value="KAK8846775.1"/>
    <property type="molecule type" value="Genomic_DNA"/>
</dbReference>
<keyword evidence="2" id="KW-0472">Membrane</keyword>
<keyword evidence="2" id="KW-0812">Transmembrane</keyword>
<feature type="region of interest" description="Disordered" evidence="1">
    <location>
        <begin position="265"/>
        <end position="373"/>
    </location>
</feature>
<evidence type="ECO:0000313" key="4">
    <source>
        <dbReference type="Proteomes" id="UP001388673"/>
    </source>
</evidence>
<dbReference type="KEGG" id="kne:92183121"/>
<evidence type="ECO:0000256" key="1">
    <source>
        <dbReference type="SAM" id="MobiDB-lite"/>
    </source>
</evidence>
<name>A0AAW0YUV6_9TREE</name>
<keyword evidence="2" id="KW-1133">Transmembrane helix</keyword>
<dbReference type="AlphaFoldDB" id="A0AAW0YUV6"/>
<comment type="caution">
    <text evidence="3">The sequence shown here is derived from an EMBL/GenBank/DDBJ whole genome shotgun (WGS) entry which is preliminary data.</text>
</comment>
<keyword evidence="4" id="KW-1185">Reference proteome</keyword>
<reference evidence="3 4" key="1">
    <citation type="journal article" date="2024" name="bioRxiv">
        <title>Comparative genomics of Cryptococcus and Kwoniella reveals pathogenesis evolution and contrasting karyotype dynamics via intercentromeric recombination or chromosome fusion.</title>
        <authorList>
            <person name="Coelho M.A."/>
            <person name="David-Palma M."/>
            <person name="Shea T."/>
            <person name="Bowers K."/>
            <person name="McGinley-Smith S."/>
            <person name="Mohammad A.W."/>
            <person name="Gnirke A."/>
            <person name="Yurkov A.M."/>
            <person name="Nowrousian M."/>
            <person name="Sun S."/>
            <person name="Cuomo C.A."/>
            <person name="Heitman J."/>
        </authorList>
    </citation>
    <scope>NUCLEOTIDE SEQUENCE [LARGE SCALE GENOMIC DNA]</scope>
    <source>
        <strain evidence="3 4">CBS 13917</strain>
    </source>
</reference>
<proteinExistence type="predicted"/>
<evidence type="ECO:0000313" key="3">
    <source>
        <dbReference type="EMBL" id="KAK8846775.1"/>
    </source>
</evidence>
<evidence type="ECO:0000256" key="2">
    <source>
        <dbReference type="SAM" id="Phobius"/>
    </source>
</evidence>
<organism evidence="3 4">
    <name type="scientific">Kwoniella newhampshirensis</name>
    <dbReference type="NCBI Taxonomy" id="1651941"/>
    <lineage>
        <taxon>Eukaryota</taxon>
        <taxon>Fungi</taxon>
        <taxon>Dikarya</taxon>
        <taxon>Basidiomycota</taxon>
        <taxon>Agaricomycotina</taxon>
        <taxon>Tremellomycetes</taxon>
        <taxon>Tremellales</taxon>
        <taxon>Cryptococcaceae</taxon>
        <taxon>Kwoniella</taxon>
    </lineage>
</organism>
<feature type="compositionally biased region" description="Low complexity" evidence="1">
    <location>
        <begin position="279"/>
        <end position="292"/>
    </location>
</feature>
<protein>
    <submittedName>
        <fullName evidence="3">Uncharacterized protein</fullName>
    </submittedName>
</protein>
<dbReference type="Proteomes" id="UP001388673">
    <property type="component" value="Unassembled WGS sequence"/>
</dbReference>
<dbReference type="RefSeq" id="XP_066800725.1">
    <property type="nucleotide sequence ID" value="XM_066948952.1"/>
</dbReference>
<feature type="transmembrane region" description="Helical" evidence="2">
    <location>
        <begin position="17"/>
        <end position="34"/>
    </location>
</feature>
<dbReference type="GeneID" id="92183121"/>
<gene>
    <name evidence="3" type="ORF">IAR55_005863</name>
</gene>
<feature type="compositionally biased region" description="Low complexity" evidence="1">
    <location>
        <begin position="313"/>
        <end position="332"/>
    </location>
</feature>